<feature type="non-terminal residue" evidence="1">
    <location>
        <position position="1"/>
    </location>
</feature>
<gene>
    <name evidence="1" type="ORF">MGAL_10B055313</name>
</gene>
<sequence>IYITIFVPHQFGEFKNMTVKNAFLQQCQLNRMFPYEPSTLLLPIHQVKLSKIKLSLNVTLNVGSEMSSRKKKITYFKKKKTTKNKFTYMYEQLLKFMLLSNIMSIYKIDILRFLQEVFFLCPTYDVEGIMFSGLLRFWSKVKVSLVKPWHLKMSKLTRSCEKSYTYKCFSNDPASASTSSETRLSHVRSKIIYLSHAQFNVYQDRDKLKTMLNNAKLKAVCIT</sequence>
<dbReference type="Proteomes" id="UP000596742">
    <property type="component" value="Unassembled WGS sequence"/>
</dbReference>
<dbReference type="EMBL" id="UYJE01001989">
    <property type="protein sequence ID" value="VDI06981.1"/>
    <property type="molecule type" value="Genomic_DNA"/>
</dbReference>
<proteinExistence type="predicted"/>
<keyword evidence="2" id="KW-1185">Reference proteome</keyword>
<comment type="caution">
    <text evidence="1">The sequence shown here is derived from an EMBL/GenBank/DDBJ whole genome shotgun (WGS) entry which is preliminary data.</text>
</comment>
<accession>A0A8B6CLG2</accession>
<feature type="non-terminal residue" evidence="1">
    <location>
        <position position="223"/>
    </location>
</feature>
<evidence type="ECO:0000313" key="2">
    <source>
        <dbReference type="Proteomes" id="UP000596742"/>
    </source>
</evidence>
<dbReference type="AlphaFoldDB" id="A0A8B6CLG2"/>
<organism evidence="1 2">
    <name type="scientific">Mytilus galloprovincialis</name>
    <name type="common">Mediterranean mussel</name>
    <dbReference type="NCBI Taxonomy" id="29158"/>
    <lineage>
        <taxon>Eukaryota</taxon>
        <taxon>Metazoa</taxon>
        <taxon>Spiralia</taxon>
        <taxon>Lophotrochozoa</taxon>
        <taxon>Mollusca</taxon>
        <taxon>Bivalvia</taxon>
        <taxon>Autobranchia</taxon>
        <taxon>Pteriomorphia</taxon>
        <taxon>Mytilida</taxon>
        <taxon>Mytiloidea</taxon>
        <taxon>Mytilidae</taxon>
        <taxon>Mytilinae</taxon>
        <taxon>Mytilus</taxon>
    </lineage>
</organism>
<reference evidence="1" key="1">
    <citation type="submission" date="2018-11" db="EMBL/GenBank/DDBJ databases">
        <authorList>
            <person name="Alioto T."/>
            <person name="Alioto T."/>
        </authorList>
    </citation>
    <scope>NUCLEOTIDE SEQUENCE</scope>
</reference>
<evidence type="ECO:0000313" key="1">
    <source>
        <dbReference type="EMBL" id="VDI06981.1"/>
    </source>
</evidence>
<protein>
    <submittedName>
        <fullName evidence="1">Uncharacterized protein</fullName>
    </submittedName>
</protein>
<name>A0A8B6CLG2_MYTGA</name>